<dbReference type="AlphaFoldDB" id="A0A915J449"/>
<dbReference type="Proteomes" id="UP000887565">
    <property type="component" value="Unplaced"/>
</dbReference>
<proteinExistence type="predicted"/>
<keyword evidence="1" id="KW-1185">Reference proteome</keyword>
<sequence>MTRTRPSKIEVQSYQLRLFVVCLRKSNQLPIFGSRRLKNSKASPDISSTLATYVQGQKLDPRW</sequence>
<evidence type="ECO:0000313" key="1">
    <source>
        <dbReference type="Proteomes" id="UP000887565"/>
    </source>
</evidence>
<protein>
    <submittedName>
        <fullName evidence="2">Uncharacterized protein</fullName>
    </submittedName>
</protein>
<reference evidence="2" key="1">
    <citation type="submission" date="2022-11" db="UniProtKB">
        <authorList>
            <consortium name="WormBaseParasite"/>
        </authorList>
    </citation>
    <scope>IDENTIFICATION</scope>
</reference>
<evidence type="ECO:0000313" key="2">
    <source>
        <dbReference type="WBParaSite" id="nRc.2.0.1.t20603-RA"/>
    </source>
</evidence>
<accession>A0A915J449</accession>
<name>A0A915J449_ROMCU</name>
<dbReference type="WBParaSite" id="nRc.2.0.1.t20603-RA">
    <property type="protein sequence ID" value="nRc.2.0.1.t20603-RA"/>
    <property type="gene ID" value="nRc.2.0.1.g20603"/>
</dbReference>
<organism evidence="1 2">
    <name type="scientific">Romanomermis culicivorax</name>
    <name type="common">Nematode worm</name>
    <dbReference type="NCBI Taxonomy" id="13658"/>
    <lineage>
        <taxon>Eukaryota</taxon>
        <taxon>Metazoa</taxon>
        <taxon>Ecdysozoa</taxon>
        <taxon>Nematoda</taxon>
        <taxon>Enoplea</taxon>
        <taxon>Dorylaimia</taxon>
        <taxon>Mermithida</taxon>
        <taxon>Mermithoidea</taxon>
        <taxon>Mermithidae</taxon>
        <taxon>Romanomermis</taxon>
    </lineage>
</organism>